<protein>
    <submittedName>
        <fullName evidence="1">Uncharacterized protein</fullName>
    </submittedName>
</protein>
<reference evidence="1" key="1">
    <citation type="submission" date="2022-07" db="EMBL/GenBank/DDBJ databases">
        <title>Genome Sequence of Agrocybe chaxingu.</title>
        <authorList>
            <person name="Buettner E."/>
        </authorList>
    </citation>
    <scope>NUCLEOTIDE SEQUENCE</scope>
    <source>
        <strain evidence="1">MP-N11</strain>
    </source>
</reference>
<gene>
    <name evidence="1" type="ORF">NLJ89_g7037</name>
</gene>
<dbReference type="EMBL" id="JANKHO010000801">
    <property type="protein sequence ID" value="KAJ3506133.1"/>
    <property type="molecule type" value="Genomic_DNA"/>
</dbReference>
<accession>A0A9W8JXZ4</accession>
<organism evidence="1 2">
    <name type="scientific">Agrocybe chaxingu</name>
    <dbReference type="NCBI Taxonomy" id="84603"/>
    <lineage>
        <taxon>Eukaryota</taxon>
        <taxon>Fungi</taxon>
        <taxon>Dikarya</taxon>
        <taxon>Basidiomycota</taxon>
        <taxon>Agaricomycotina</taxon>
        <taxon>Agaricomycetes</taxon>
        <taxon>Agaricomycetidae</taxon>
        <taxon>Agaricales</taxon>
        <taxon>Agaricineae</taxon>
        <taxon>Strophariaceae</taxon>
        <taxon>Agrocybe</taxon>
    </lineage>
</organism>
<keyword evidence="2" id="KW-1185">Reference proteome</keyword>
<name>A0A9W8JXZ4_9AGAR</name>
<dbReference type="OrthoDB" id="2958239at2759"/>
<sequence>MLNPPLSLLSVQLLDSIVDYTAKLSAWWKQVASLALADRAFTARCRTHLFKELIILDSRQTDEEWDATIERKWRVLDDKPPLSRHILYIEIGICIPDRAQVLVDDRFRKISKILNDFPNSGRHLRFGMVAGQRDLPDPRGFIESISLLAPTLTKIQLVGWANLPVEVFLGCPNLKVITLQDVVPAKDAVVTPGNYSSPPKIERLEYNVSHMFIEALLRPPNLTTGPTFDWTSLRVLKVSPHEHNDMVHVQPILNATSETLEKLLFLFLSINKKQLPLKNLVNLEATKKLRAISIRVIINCKTKNTSVLHDLHDVLGTIPQNNIVKTIALELMVYGKQPFKVCLDQDWDGLCREVVRISASKPLDFHLYTCAEPDSFDEAPGSARLYQRLEEKILSAFSDQLHIAFHPLNNISLWQPS</sequence>
<dbReference type="AlphaFoldDB" id="A0A9W8JXZ4"/>
<evidence type="ECO:0000313" key="1">
    <source>
        <dbReference type="EMBL" id="KAJ3506133.1"/>
    </source>
</evidence>
<proteinExistence type="predicted"/>
<evidence type="ECO:0000313" key="2">
    <source>
        <dbReference type="Proteomes" id="UP001148786"/>
    </source>
</evidence>
<dbReference type="Proteomes" id="UP001148786">
    <property type="component" value="Unassembled WGS sequence"/>
</dbReference>
<comment type="caution">
    <text evidence="1">The sequence shown here is derived from an EMBL/GenBank/DDBJ whole genome shotgun (WGS) entry which is preliminary data.</text>
</comment>